<evidence type="ECO:0000256" key="7">
    <source>
        <dbReference type="RuleBase" id="RU003960"/>
    </source>
</evidence>
<dbReference type="PANTHER" id="PTHR45790">
    <property type="entry name" value="SIROHEME SYNTHASE-RELATED"/>
    <property type="match status" value="1"/>
</dbReference>
<dbReference type="PROSITE" id="PS00840">
    <property type="entry name" value="SUMT_2"/>
    <property type="match status" value="1"/>
</dbReference>
<accession>A0A9X4JVR8</accession>
<dbReference type="CDD" id="cd11641">
    <property type="entry name" value="Precorrin-4_C11-MT"/>
    <property type="match status" value="1"/>
</dbReference>
<dbReference type="InterPro" id="IPR035996">
    <property type="entry name" value="4pyrrol_Methylase_sf"/>
</dbReference>
<dbReference type="GO" id="GO:0046026">
    <property type="term" value="F:precorrin-4 C11-methyltransferase activity"/>
    <property type="evidence" value="ECO:0007669"/>
    <property type="project" value="UniProtKB-EC"/>
</dbReference>
<evidence type="ECO:0000256" key="1">
    <source>
        <dbReference type="ARBA" id="ARBA00004953"/>
    </source>
</evidence>
<dbReference type="EC" id="2.1.1.133" evidence="9"/>
<evidence type="ECO:0000256" key="2">
    <source>
        <dbReference type="ARBA" id="ARBA00005879"/>
    </source>
</evidence>
<keyword evidence="4 7" id="KW-0489">Methyltransferase</keyword>
<evidence type="ECO:0000256" key="3">
    <source>
        <dbReference type="ARBA" id="ARBA00022573"/>
    </source>
</evidence>
<dbReference type="InterPro" id="IPR000878">
    <property type="entry name" value="4pyrrol_Mease"/>
</dbReference>
<dbReference type="AlphaFoldDB" id="A0A9X4JVR8"/>
<reference evidence="9" key="1">
    <citation type="submission" date="2022-02" db="EMBL/GenBank/DDBJ databases">
        <authorList>
            <person name="Leng L."/>
        </authorList>
    </citation>
    <scope>NUCLEOTIDE SEQUENCE</scope>
    <source>
        <strain evidence="9">JI</strain>
    </source>
</reference>
<comment type="similarity">
    <text evidence="2 7">Belongs to the precorrin methyltransferase family.</text>
</comment>
<dbReference type="InterPro" id="IPR006362">
    <property type="entry name" value="Cbl_synth_CobM/CibF"/>
</dbReference>
<dbReference type="Gene3D" id="3.40.1010.10">
    <property type="entry name" value="Cobalt-precorrin-4 Transmethylase, Domain 1"/>
    <property type="match status" value="1"/>
</dbReference>
<feature type="domain" description="Tetrapyrrole methylase" evidence="8">
    <location>
        <begin position="4"/>
        <end position="209"/>
    </location>
</feature>
<dbReference type="NCBIfam" id="TIGR01465">
    <property type="entry name" value="cobM_cbiF"/>
    <property type="match status" value="1"/>
</dbReference>
<dbReference type="Pfam" id="PF00590">
    <property type="entry name" value="TP_methylase"/>
    <property type="match status" value="1"/>
</dbReference>
<keyword evidence="10" id="KW-1185">Reference proteome</keyword>
<organism evidence="9 10">
    <name type="scientific">Pelotomaculum isophthalicicum JI</name>
    <dbReference type="NCBI Taxonomy" id="947010"/>
    <lineage>
        <taxon>Bacteria</taxon>
        <taxon>Bacillati</taxon>
        <taxon>Bacillota</taxon>
        <taxon>Clostridia</taxon>
        <taxon>Eubacteriales</taxon>
        <taxon>Desulfotomaculaceae</taxon>
        <taxon>Pelotomaculum</taxon>
    </lineage>
</organism>
<gene>
    <name evidence="9" type="primary">cobM</name>
    <name evidence="9" type="ORF">L7E55_10845</name>
</gene>
<evidence type="ECO:0000259" key="8">
    <source>
        <dbReference type="Pfam" id="PF00590"/>
    </source>
</evidence>
<evidence type="ECO:0000256" key="4">
    <source>
        <dbReference type="ARBA" id="ARBA00022603"/>
    </source>
</evidence>
<dbReference type="PROSITE" id="PS00839">
    <property type="entry name" value="SUMT_1"/>
    <property type="match status" value="1"/>
</dbReference>
<evidence type="ECO:0000256" key="5">
    <source>
        <dbReference type="ARBA" id="ARBA00022679"/>
    </source>
</evidence>
<evidence type="ECO:0000256" key="6">
    <source>
        <dbReference type="ARBA" id="ARBA00022691"/>
    </source>
</evidence>
<evidence type="ECO:0000313" key="9">
    <source>
        <dbReference type="EMBL" id="MDF9408846.1"/>
    </source>
</evidence>
<dbReference type="InterPro" id="IPR050161">
    <property type="entry name" value="Siro_Cobalamin_biosynth"/>
</dbReference>
<dbReference type="EMBL" id="JAKOAV010000019">
    <property type="protein sequence ID" value="MDF9408846.1"/>
    <property type="molecule type" value="Genomic_DNA"/>
</dbReference>
<dbReference type="InterPro" id="IPR014777">
    <property type="entry name" value="4pyrrole_Mease_sub1"/>
</dbReference>
<keyword evidence="3" id="KW-0169">Cobalamin biosynthesis</keyword>
<sequence length="261" mass="27505">MKVKVYFVGAGPGDPELITVKGQKLLARADLIIYAGSLVNPDLLNIARPQARCFNSAGMTLEEMLDLMAEAVDCGELVVRLHTGDPSLYGAVQEQMDGLAQRGVPFEVVPGVSSFAAAAAAVRREFTLPGVSQTLILTRHEGRTPVPPGEGLAALAGHHASLCLFLSAGSLVAAAAELAQGYGPDTPAALVYKASWPEEKVIRGTLEDIARQAAAAGINRTALLLTGKFLSAPYLRSSLYDPGFGHSFRGKKDECCNCNPD</sequence>
<comment type="pathway">
    <text evidence="1">Cofactor biosynthesis; adenosylcobalamin biosynthesis.</text>
</comment>
<dbReference type="InterPro" id="IPR003043">
    <property type="entry name" value="Uropor_MeTrfase_CS"/>
</dbReference>
<proteinExistence type="inferred from homology"/>
<dbReference type="PANTHER" id="PTHR45790:SF4">
    <property type="entry name" value="COBALT-PRECORRIN-4 C(11)-METHYLTRANSFERASE"/>
    <property type="match status" value="1"/>
</dbReference>
<dbReference type="SUPFAM" id="SSF53790">
    <property type="entry name" value="Tetrapyrrole methylase"/>
    <property type="match status" value="1"/>
</dbReference>
<dbReference type="Gene3D" id="3.30.950.10">
    <property type="entry name" value="Methyltransferase, Cobalt-precorrin-4 Transmethylase, Domain 2"/>
    <property type="match status" value="1"/>
</dbReference>
<dbReference type="InterPro" id="IPR014776">
    <property type="entry name" value="4pyrrole_Mease_sub2"/>
</dbReference>
<keyword evidence="5 7" id="KW-0808">Transferase</keyword>
<evidence type="ECO:0000313" key="10">
    <source>
        <dbReference type="Proteomes" id="UP001154312"/>
    </source>
</evidence>
<dbReference type="GO" id="GO:0009236">
    <property type="term" value="P:cobalamin biosynthetic process"/>
    <property type="evidence" value="ECO:0007669"/>
    <property type="project" value="UniProtKB-KW"/>
</dbReference>
<comment type="caution">
    <text evidence="9">The sequence shown here is derived from an EMBL/GenBank/DDBJ whole genome shotgun (WGS) entry which is preliminary data.</text>
</comment>
<dbReference type="Proteomes" id="UP001154312">
    <property type="component" value="Unassembled WGS sequence"/>
</dbReference>
<dbReference type="GO" id="GO:0032259">
    <property type="term" value="P:methylation"/>
    <property type="evidence" value="ECO:0007669"/>
    <property type="project" value="UniProtKB-KW"/>
</dbReference>
<protein>
    <submittedName>
        <fullName evidence="9">Precorrin-4 C(11)-methyltransferase</fullName>
        <ecNumber evidence="9">2.1.1.133</ecNumber>
    </submittedName>
</protein>
<keyword evidence="6" id="KW-0949">S-adenosyl-L-methionine</keyword>
<name>A0A9X4JVR8_9FIRM</name>